<dbReference type="Pfam" id="PF00155">
    <property type="entry name" value="Aminotran_1_2"/>
    <property type="match status" value="1"/>
</dbReference>
<evidence type="ECO:0000256" key="4">
    <source>
        <dbReference type="ARBA" id="ARBA00022679"/>
    </source>
</evidence>
<dbReference type="InterPro" id="IPR015421">
    <property type="entry name" value="PyrdxlP-dep_Trfase_major"/>
</dbReference>
<accession>A0A2R5GPA0</accession>
<comment type="similarity">
    <text evidence="6">Belongs to the class-I pyridoxal-phosphate-dependent aminotransferase family. Alanine aminotransferase subfamily.</text>
</comment>
<evidence type="ECO:0000313" key="9">
    <source>
        <dbReference type="EMBL" id="GBG32445.1"/>
    </source>
</evidence>
<keyword evidence="5" id="KW-0663">Pyridoxal phosphate</keyword>
<name>A0A2R5GPA0_9STRA</name>
<dbReference type="PANTHER" id="PTHR11751">
    <property type="entry name" value="ALANINE AMINOTRANSFERASE"/>
    <property type="match status" value="1"/>
</dbReference>
<dbReference type="InterPro" id="IPR015424">
    <property type="entry name" value="PyrdxlP-dep_Trfase"/>
</dbReference>
<dbReference type="CDD" id="cd00609">
    <property type="entry name" value="AAT_like"/>
    <property type="match status" value="1"/>
</dbReference>
<evidence type="ECO:0000313" key="10">
    <source>
        <dbReference type="Proteomes" id="UP000241890"/>
    </source>
</evidence>
<gene>
    <name evidence="9" type="ORF">FCC1311_086702</name>
</gene>
<evidence type="ECO:0000259" key="8">
    <source>
        <dbReference type="Pfam" id="PF00155"/>
    </source>
</evidence>
<evidence type="ECO:0000256" key="3">
    <source>
        <dbReference type="ARBA" id="ARBA00022576"/>
    </source>
</evidence>
<evidence type="ECO:0000256" key="1">
    <source>
        <dbReference type="ARBA" id="ARBA00001933"/>
    </source>
</evidence>
<comment type="cofactor">
    <cofactor evidence="1">
        <name>pyridoxal 5'-phosphate</name>
        <dbReference type="ChEBI" id="CHEBI:597326"/>
    </cofactor>
</comment>
<dbReference type="Gene3D" id="1.10.287.1970">
    <property type="match status" value="1"/>
</dbReference>
<keyword evidence="4 9" id="KW-0808">Transferase</keyword>
<reference evidence="9 10" key="1">
    <citation type="submission" date="2017-12" db="EMBL/GenBank/DDBJ databases">
        <title>Sequencing, de novo assembly and annotation of complete genome of a new Thraustochytrid species, strain FCC1311.</title>
        <authorList>
            <person name="Sedici K."/>
            <person name="Godart F."/>
            <person name="Aiese Cigliano R."/>
            <person name="Sanseverino W."/>
            <person name="Barakat M."/>
            <person name="Ortet P."/>
            <person name="Marechal E."/>
            <person name="Cagnac O."/>
            <person name="Amato A."/>
        </authorList>
    </citation>
    <scope>NUCLEOTIDE SEQUENCE [LARGE SCALE GENOMIC DNA]</scope>
</reference>
<dbReference type="Gene3D" id="3.40.640.10">
    <property type="entry name" value="Type I PLP-dependent aspartate aminotransferase-like (Major domain)"/>
    <property type="match status" value="1"/>
</dbReference>
<dbReference type="GO" id="GO:0004021">
    <property type="term" value="F:L-alanine:2-oxoglutarate aminotransferase activity"/>
    <property type="evidence" value="ECO:0007669"/>
    <property type="project" value="TreeGrafter"/>
</dbReference>
<dbReference type="InterPro" id="IPR045088">
    <property type="entry name" value="ALAT1/2-like"/>
</dbReference>
<dbReference type="GO" id="GO:0042853">
    <property type="term" value="P:L-alanine catabolic process"/>
    <property type="evidence" value="ECO:0007669"/>
    <property type="project" value="UniProtKB-UniPathway"/>
</dbReference>
<dbReference type="GO" id="GO:0030170">
    <property type="term" value="F:pyridoxal phosphate binding"/>
    <property type="evidence" value="ECO:0007669"/>
    <property type="project" value="InterPro"/>
</dbReference>
<comment type="subunit">
    <text evidence="2">Homodimer.</text>
</comment>
<keyword evidence="3 9" id="KW-0032">Aminotransferase</keyword>
<dbReference type="UniPathway" id="UPA00528">
    <property type="reaction ID" value="UER00586"/>
</dbReference>
<keyword evidence="10" id="KW-1185">Reference proteome</keyword>
<sequence>MTAVWTMRVAGRRERAGLARNAARRFATRTQGPGASPVQTLGKARRPGNVAPASSFAAAATKAHAVANPTLRLDTMNEHLRKMEYAVRGEVPIAAGKIQKELSQGSKKYPFDKVLLCNIGNPQAVGTPPITFYRQVLALVDSPSLLAPEHRENLSKLFTEAEIERAEELVANMPGGSGAYTDSQGTELVRKNVAQFIEDRDGYPCDPDNIFLTNGASSGIQMLLTALIADPSHAILTPVPQYPIYSALIALFNGQAEGYYLDESKQWALTTEELNRTYEDSVAKGNEPRAMVLINPGNPTGSVLSYDDLCNVVRFCYKNKLVLLADEVYQENIYTEDRPFISVKSVVEDLGLPIELASFHSTSKGFIGECGRRGGYMELCNFDEDVHAQIVKLASSGLCSNTDGQVMTDLMVRPPAPGPSRDAFFNERDAILGSMQKKALMMERFLNDIPGVSCQPLSGAMYAFPSIELPAEFVENARREGKAPDTAYALSLLRNTGICAVPGSGFNQVDGTFHLRLTILPDEESLENAMHRFREHHLELTKQN</sequence>
<dbReference type="FunFam" id="3.40.640.10:FF:000012">
    <property type="entry name" value="alanine aminotransferase 2"/>
    <property type="match status" value="1"/>
</dbReference>
<dbReference type="InterPro" id="IPR004839">
    <property type="entry name" value="Aminotransferase_I/II_large"/>
</dbReference>
<dbReference type="InterPro" id="IPR015422">
    <property type="entry name" value="PyrdxlP-dep_Trfase_small"/>
</dbReference>
<feature type="region of interest" description="Disordered" evidence="7">
    <location>
        <begin position="29"/>
        <end position="53"/>
    </location>
</feature>
<dbReference type="SUPFAM" id="SSF53383">
    <property type="entry name" value="PLP-dependent transferases"/>
    <property type="match status" value="1"/>
</dbReference>
<feature type="domain" description="Aminotransferase class I/classII large" evidence="8">
    <location>
        <begin position="163"/>
        <end position="532"/>
    </location>
</feature>
<dbReference type="Proteomes" id="UP000241890">
    <property type="component" value="Unassembled WGS sequence"/>
</dbReference>
<dbReference type="Gene3D" id="3.90.1150.10">
    <property type="entry name" value="Aspartate Aminotransferase, domain 1"/>
    <property type="match status" value="1"/>
</dbReference>
<dbReference type="EMBL" id="BEYU01000122">
    <property type="protein sequence ID" value="GBG32445.1"/>
    <property type="molecule type" value="Genomic_DNA"/>
</dbReference>
<dbReference type="InParanoid" id="A0A2R5GPA0"/>
<dbReference type="PANTHER" id="PTHR11751:SF29">
    <property type="entry name" value="ALANINE TRANSAMINASE"/>
    <property type="match status" value="1"/>
</dbReference>
<comment type="caution">
    <text evidence="9">The sequence shown here is derived from an EMBL/GenBank/DDBJ whole genome shotgun (WGS) entry which is preliminary data.</text>
</comment>
<protein>
    <submittedName>
        <fullName evidence="9">Alanine aminotransferase 1</fullName>
    </submittedName>
</protein>
<proteinExistence type="inferred from homology"/>
<dbReference type="AlphaFoldDB" id="A0A2R5GPA0"/>
<evidence type="ECO:0000256" key="2">
    <source>
        <dbReference type="ARBA" id="ARBA00011738"/>
    </source>
</evidence>
<evidence type="ECO:0000256" key="5">
    <source>
        <dbReference type="ARBA" id="ARBA00022898"/>
    </source>
</evidence>
<dbReference type="FunFam" id="3.90.1150.10:FF:000151">
    <property type="entry name" value="Alanine aminotransferase 2"/>
    <property type="match status" value="1"/>
</dbReference>
<evidence type="ECO:0000256" key="7">
    <source>
        <dbReference type="SAM" id="MobiDB-lite"/>
    </source>
</evidence>
<dbReference type="OrthoDB" id="1732682at2759"/>
<evidence type="ECO:0000256" key="6">
    <source>
        <dbReference type="ARBA" id="ARBA00025785"/>
    </source>
</evidence>
<organism evidence="9 10">
    <name type="scientific">Hondaea fermentalgiana</name>
    <dbReference type="NCBI Taxonomy" id="2315210"/>
    <lineage>
        <taxon>Eukaryota</taxon>
        <taxon>Sar</taxon>
        <taxon>Stramenopiles</taxon>
        <taxon>Bigyra</taxon>
        <taxon>Labyrinthulomycetes</taxon>
        <taxon>Thraustochytrida</taxon>
        <taxon>Thraustochytriidae</taxon>
        <taxon>Hondaea</taxon>
    </lineage>
</organism>